<dbReference type="CDD" id="cd00067">
    <property type="entry name" value="GAL4"/>
    <property type="match status" value="1"/>
</dbReference>
<keyword evidence="3" id="KW-0804">Transcription</keyword>
<dbReference type="EMBL" id="PVWQ01000009">
    <property type="protein sequence ID" value="RDW72374.1"/>
    <property type="molecule type" value="Genomic_DNA"/>
</dbReference>
<comment type="caution">
    <text evidence="7">The sequence shown here is derived from an EMBL/GenBank/DDBJ whole genome shotgun (WGS) entry which is preliminary data.</text>
</comment>
<keyword evidence="8" id="KW-1185">Reference proteome</keyword>
<reference evidence="7 8" key="1">
    <citation type="journal article" date="2018" name="IMA Fungus">
        <title>IMA Genome-F 9: Draft genome sequence of Annulohypoxylon stygium, Aspergillus mulundensis, Berkeleyomyces basicola (syn. Thielaviopsis basicola), Ceratocystis smalleyi, two Cercospora beticola strains, Coleophoma cylindrospora, Fusarium fracticaudum, Phialophora cf. hyalina, and Morchella septimelata.</title>
        <authorList>
            <person name="Wingfield B.D."/>
            <person name="Bills G.F."/>
            <person name="Dong Y."/>
            <person name="Huang W."/>
            <person name="Nel W.J."/>
            <person name="Swalarsk-Parry B.S."/>
            <person name="Vaghefi N."/>
            <person name="Wilken P.M."/>
            <person name="An Z."/>
            <person name="de Beer Z.W."/>
            <person name="De Vos L."/>
            <person name="Chen L."/>
            <person name="Duong T.A."/>
            <person name="Gao Y."/>
            <person name="Hammerbacher A."/>
            <person name="Kikkert J.R."/>
            <person name="Li Y."/>
            <person name="Li H."/>
            <person name="Li K."/>
            <person name="Li Q."/>
            <person name="Liu X."/>
            <person name="Ma X."/>
            <person name="Naidoo K."/>
            <person name="Pethybridge S.J."/>
            <person name="Sun J."/>
            <person name="Steenkamp E.T."/>
            <person name="van der Nest M.A."/>
            <person name="van Wyk S."/>
            <person name="Wingfield M.J."/>
            <person name="Xiong C."/>
            <person name="Yue Q."/>
            <person name="Zhang X."/>
        </authorList>
    </citation>
    <scope>NUCLEOTIDE SEQUENCE [LARGE SCALE GENOMIC DNA]</scope>
    <source>
        <strain evidence="7 8">DSM 5745</strain>
    </source>
</reference>
<evidence type="ECO:0000313" key="8">
    <source>
        <dbReference type="Proteomes" id="UP000256690"/>
    </source>
</evidence>
<evidence type="ECO:0000259" key="6">
    <source>
        <dbReference type="PROSITE" id="PS50048"/>
    </source>
</evidence>
<evidence type="ECO:0000256" key="2">
    <source>
        <dbReference type="ARBA" id="ARBA00023125"/>
    </source>
</evidence>
<dbReference type="OrthoDB" id="5280547at2759"/>
<sequence length="434" mass="49312">MTFHCLPSQNCLPCRQRRIKCDRARPECSQCKRAHKECTGYRDEVSLLFRDENERIIRRAKAAHERSRVKAQAGKDRQASNSQPENATFSRLDSGTAVVPSRPMPMTSLDIDNLGLQFCYRQYTCEPGTEKVFPRGFQQHMLRIMQTNASFRNAVVPVGLATLSNVNRDPSMLTLARQRYGTTLKSVRSFVTNQSRGDMESLFYVIIAMAVFETVDEKPGSLSSRRTHLAGIAALLKQSSFAQRLKLDAGAESWYYLAVIVDNFHVSGPFPAELNRWPIQRPAVLQGNEQTCELIDILIEFVRLRSSLRFNQEAKAEVALRKAVDLEKQLQSWKDRLPADRSCTIKEAADKDMPGTFYGQYHVYQDAWAHWVLLHYSLGRLLVNEVIVTSIAQIEEFSSEQIAQRARALAVINQMAADICIVIATHTRDQRGLR</sequence>
<dbReference type="PANTHER" id="PTHR38791:SF5">
    <property type="entry name" value="TRANSCRIPTION FACTOR DBAG-RELATED"/>
    <property type="match status" value="1"/>
</dbReference>
<dbReference type="Proteomes" id="UP000256690">
    <property type="component" value="Unassembled WGS sequence"/>
</dbReference>
<dbReference type="GeneID" id="38117916"/>
<dbReference type="STRING" id="1810919.A0A3D8RET7"/>
<dbReference type="RefSeq" id="XP_026601594.1">
    <property type="nucleotide sequence ID" value="XM_026749562.1"/>
</dbReference>
<dbReference type="GO" id="GO:0003677">
    <property type="term" value="F:DNA binding"/>
    <property type="evidence" value="ECO:0007669"/>
    <property type="project" value="UniProtKB-KW"/>
</dbReference>
<proteinExistence type="predicted"/>
<feature type="domain" description="Zn(2)-C6 fungal-type" evidence="6">
    <location>
        <begin position="10"/>
        <end position="39"/>
    </location>
</feature>
<dbReference type="InterPro" id="IPR053175">
    <property type="entry name" value="DHMBA_Reg_Transcription_Factor"/>
</dbReference>
<evidence type="ECO:0000256" key="4">
    <source>
        <dbReference type="ARBA" id="ARBA00023242"/>
    </source>
</evidence>
<dbReference type="AlphaFoldDB" id="A0A3D8RET7"/>
<name>A0A3D8RET7_9EURO</name>
<keyword evidence="2" id="KW-0238">DNA-binding</keyword>
<feature type="compositionally biased region" description="Polar residues" evidence="5">
    <location>
        <begin position="79"/>
        <end position="93"/>
    </location>
</feature>
<dbReference type="InterPro" id="IPR036864">
    <property type="entry name" value="Zn2-C6_fun-type_DNA-bd_sf"/>
</dbReference>
<feature type="compositionally biased region" description="Basic and acidic residues" evidence="5">
    <location>
        <begin position="62"/>
        <end position="78"/>
    </location>
</feature>
<feature type="region of interest" description="Disordered" evidence="5">
    <location>
        <begin position="62"/>
        <end position="96"/>
    </location>
</feature>
<dbReference type="GO" id="GO:0008270">
    <property type="term" value="F:zinc ion binding"/>
    <property type="evidence" value="ECO:0007669"/>
    <property type="project" value="InterPro"/>
</dbReference>
<dbReference type="GO" id="GO:0000981">
    <property type="term" value="F:DNA-binding transcription factor activity, RNA polymerase II-specific"/>
    <property type="evidence" value="ECO:0007669"/>
    <property type="project" value="InterPro"/>
</dbReference>
<evidence type="ECO:0000256" key="5">
    <source>
        <dbReference type="SAM" id="MobiDB-lite"/>
    </source>
</evidence>
<dbReference type="InterPro" id="IPR001138">
    <property type="entry name" value="Zn2Cys6_DnaBD"/>
</dbReference>
<dbReference type="Gene3D" id="4.10.240.10">
    <property type="entry name" value="Zn(2)-C6 fungal-type DNA-binding domain"/>
    <property type="match status" value="1"/>
</dbReference>
<keyword evidence="1" id="KW-0805">Transcription regulation</keyword>
<accession>A0A3D8RET7</accession>
<protein>
    <recommendedName>
        <fullName evidence="6">Zn(2)-C6 fungal-type domain-containing protein</fullName>
    </recommendedName>
</protein>
<dbReference type="SUPFAM" id="SSF57701">
    <property type="entry name" value="Zn2/Cys6 DNA-binding domain"/>
    <property type="match status" value="1"/>
</dbReference>
<evidence type="ECO:0000313" key="7">
    <source>
        <dbReference type="EMBL" id="RDW72374.1"/>
    </source>
</evidence>
<organism evidence="7 8">
    <name type="scientific">Aspergillus mulundensis</name>
    <dbReference type="NCBI Taxonomy" id="1810919"/>
    <lineage>
        <taxon>Eukaryota</taxon>
        <taxon>Fungi</taxon>
        <taxon>Dikarya</taxon>
        <taxon>Ascomycota</taxon>
        <taxon>Pezizomycotina</taxon>
        <taxon>Eurotiomycetes</taxon>
        <taxon>Eurotiomycetidae</taxon>
        <taxon>Eurotiales</taxon>
        <taxon>Aspergillaceae</taxon>
        <taxon>Aspergillus</taxon>
        <taxon>Aspergillus subgen. Nidulantes</taxon>
    </lineage>
</organism>
<dbReference type="PROSITE" id="PS50048">
    <property type="entry name" value="ZN2_CY6_FUNGAL_2"/>
    <property type="match status" value="1"/>
</dbReference>
<dbReference type="PANTHER" id="PTHR38791">
    <property type="entry name" value="ZN(II)2CYS6 TRANSCRIPTION FACTOR (EUROFUNG)-RELATED-RELATED"/>
    <property type="match status" value="1"/>
</dbReference>
<evidence type="ECO:0000256" key="3">
    <source>
        <dbReference type="ARBA" id="ARBA00023163"/>
    </source>
</evidence>
<keyword evidence="4" id="KW-0539">Nucleus</keyword>
<evidence type="ECO:0000256" key="1">
    <source>
        <dbReference type="ARBA" id="ARBA00023015"/>
    </source>
</evidence>
<dbReference type="Pfam" id="PF00172">
    <property type="entry name" value="Zn_clus"/>
    <property type="match status" value="1"/>
</dbReference>
<gene>
    <name evidence="7" type="ORF">DSM5745_07546</name>
</gene>